<dbReference type="PANTHER" id="PTHR28256:SF1">
    <property type="entry name" value="RIBONUCLEASES P_MRP PROTEIN SUBUNIT POP7"/>
    <property type="match status" value="1"/>
</dbReference>
<dbReference type="Proteomes" id="UP000811619">
    <property type="component" value="Unassembled WGS sequence"/>
</dbReference>
<evidence type="ECO:0000256" key="2">
    <source>
        <dbReference type="ARBA" id="ARBA00022694"/>
    </source>
</evidence>
<dbReference type="AlphaFoldDB" id="A0A8K0JCL9"/>
<name>A0A8K0JCL9_9HYPO</name>
<dbReference type="InterPro" id="IPR020241">
    <property type="entry name" value="RNase_P/MRP_Pop7_fungi"/>
</dbReference>
<dbReference type="Gene3D" id="3.30.110.20">
    <property type="entry name" value="Alba-like domain"/>
    <property type="match status" value="1"/>
</dbReference>
<dbReference type="GO" id="GO:0004526">
    <property type="term" value="F:ribonuclease P activity"/>
    <property type="evidence" value="ECO:0007669"/>
    <property type="project" value="TreeGrafter"/>
</dbReference>
<comment type="caution">
    <text evidence="5">The sequence shown here is derived from an EMBL/GenBank/DDBJ whole genome shotgun (WGS) entry which is preliminary data.</text>
</comment>
<dbReference type="InterPro" id="IPR036882">
    <property type="entry name" value="Alba-like_dom_sf"/>
</dbReference>
<evidence type="ECO:0000256" key="3">
    <source>
        <dbReference type="ARBA" id="ARBA00023242"/>
    </source>
</evidence>
<accession>A0A8K0JCL9</accession>
<dbReference type="EMBL" id="SRPY01000065">
    <property type="protein sequence ID" value="KAG5929277.1"/>
    <property type="molecule type" value="Genomic_DNA"/>
</dbReference>
<dbReference type="GO" id="GO:0005655">
    <property type="term" value="C:nucleolar ribonuclease P complex"/>
    <property type="evidence" value="ECO:0007669"/>
    <property type="project" value="InterPro"/>
</dbReference>
<dbReference type="GO" id="GO:0000294">
    <property type="term" value="P:nuclear-transcribed mRNA catabolic process, RNase MRP-dependent"/>
    <property type="evidence" value="ECO:0007669"/>
    <property type="project" value="TreeGrafter"/>
</dbReference>
<dbReference type="GO" id="GO:0006364">
    <property type="term" value="P:rRNA processing"/>
    <property type="evidence" value="ECO:0007669"/>
    <property type="project" value="TreeGrafter"/>
</dbReference>
<dbReference type="Pfam" id="PF12328">
    <property type="entry name" value="Rpp20"/>
    <property type="match status" value="1"/>
</dbReference>
<sequence>MASELSAAAPSDEPLVRKLGPIPKGAHVQKRPLLRPQLSSSSKSPTIYMSSKTPFISAVRRVRKLLTRSLRCPPAPKSASLQSRVAALQRSTNTPAADAGARPLVVTVVGTGKAIEKTLSLASWFEQQGDCDVALRTKTVRTVDDIVLQHGDDVEESRVRNVSGLEVLVTLK</sequence>
<dbReference type="PANTHER" id="PTHR28256">
    <property type="entry name" value="RIBONUCLEASES P/MRP PROTEIN SUBUNIT POP7"/>
    <property type="match status" value="1"/>
</dbReference>
<feature type="compositionally biased region" description="Low complexity" evidence="4">
    <location>
        <begin position="34"/>
        <end position="45"/>
    </location>
</feature>
<evidence type="ECO:0000256" key="1">
    <source>
        <dbReference type="ARBA" id="ARBA00004123"/>
    </source>
</evidence>
<dbReference type="InterPro" id="IPR014612">
    <property type="entry name" value="Pop7/Rpp20"/>
</dbReference>
<comment type="subcellular location">
    <subcellularLocation>
        <location evidence="1">Nucleus</location>
    </subcellularLocation>
</comment>
<dbReference type="GO" id="GO:0000171">
    <property type="term" value="F:ribonuclease MRP activity"/>
    <property type="evidence" value="ECO:0007669"/>
    <property type="project" value="TreeGrafter"/>
</dbReference>
<keyword evidence="6" id="KW-1185">Reference proteome</keyword>
<keyword evidence="3" id="KW-0539">Nucleus</keyword>
<evidence type="ECO:0000313" key="6">
    <source>
        <dbReference type="Proteomes" id="UP000811619"/>
    </source>
</evidence>
<keyword evidence="2" id="KW-0819">tRNA processing</keyword>
<dbReference type="OrthoDB" id="5416589at2759"/>
<organism evidence="5 6">
    <name type="scientific">Claviceps africana</name>
    <dbReference type="NCBI Taxonomy" id="83212"/>
    <lineage>
        <taxon>Eukaryota</taxon>
        <taxon>Fungi</taxon>
        <taxon>Dikarya</taxon>
        <taxon>Ascomycota</taxon>
        <taxon>Pezizomycotina</taxon>
        <taxon>Sordariomycetes</taxon>
        <taxon>Hypocreomycetidae</taxon>
        <taxon>Hypocreales</taxon>
        <taxon>Clavicipitaceae</taxon>
        <taxon>Claviceps</taxon>
    </lineage>
</organism>
<feature type="region of interest" description="Disordered" evidence="4">
    <location>
        <begin position="1"/>
        <end position="46"/>
    </location>
</feature>
<dbReference type="GO" id="GO:0001682">
    <property type="term" value="P:tRNA 5'-leader removal"/>
    <property type="evidence" value="ECO:0007669"/>
    <property type="project" value="InterPro"/>
</dbReference>
<gene>
    <name evidence="5" type="ORF">E4U42_006411</name>
</gene>
<evidence type="ECO:0000256" key="4">
    <source>
        <dbReference type="SAM" id="MobiDB-lite"/>
    </source>
</evidence>
<proteinExistence type="predicted"/>
<dbReference type="GO" id="GO:0000172">
    <property type="term" value="C:ribonuclease MRP complex"/>
    <property type="evidence" value="ECO:0007669"/>
    <property type="project" value="InterPro"/>
</dbReference>
<evidence type="ECO:0000313" key="5">
    <source>
        <dbReference type="EMBL" id="KAG5929277.1"/>
    </source>
</evidence>
<dbReference type="GO" id="GO:0003723">
    <property type="term" value="F:RNA binding"/>
    <property type="evidence" value="ECO:0007669"/>
    <property type="project" value="TreeGrafter"/>
</dbReference>
<protein>
    <submittedName>
        <fullName evidence="5">Uncharacterized protein</fullName>
    </submittedName>
</protein>
<reference evidence="5" key="1">
    <citation type="journal article" date="2020" name="bioRxiv">
        <title>Whole genome comparisons of ergot fungi reveals the divergence and evolution of species within the genus Claviceps are the result of varying mechanisms driving genome evolution and host range expansion.</title>
        <authorList>
            <person name="Wyka S.A."/>
            <person name="Mondo S.J."/>
            <person name="Liu M."/>
            <person name="Dettman J."/>
            <person name="Nalam V."/>
            <person name="Broders K.D."/>
        </authorList>
    </citation>
    <scope>NUCLEOTIDE SEQUENCE</scope>
    <source>
        <strain evidence="5">CCC 489</strain>
    </source>
</reference>
<dbReference type="GO" id="GO:0034965">
    <property type="term" value="P:intronic box C/D snoRNA processing"/>
    <property type="evidence" value="ECO:0007669"/>
    <property type="project" value="TreeGrafter"/>
</dbReference>